<reference evidence="3 4" key="1">
    <citation type="journal article" date="2024" name="Plant J.">
        <title>Genome sequences and population genomics reveal climatic adaptation and genomic divergence between two closely related sweetgum species.</title>
        <authorList>
            <person name="Xu W.Q."/>
            <person name="Ren C.Q."/>
            <person name="Zhang X.Y."/>
            <person name="Comes H.P."/>
            <person name="Liu X.H."/>
            <person name="Li Y.G."/>
            <person name="Kettle C.J."/>
            <person name="Jalonen R."/>
            <person name="Gaisberger H."/>
            <person name="Ma Y.Z."/>
            <person name="Qiu Y.X."/>
        </authorList>
    </citation>
    <scope>NUCLEOTIDE SEQUENCE [LARGE SCALE GENOMIC DNA]</scope>
    <source>
        <strain evidence="3">Hangzhou</strain>
    </source>
</reference>
<evidence type="ECO:0000313" key="4">
    <source>
        <dbReference type="Proteomes" id="UP001415857"/>
    </source>
</evidence>
<organism evidence="3 4">
    <name type="scientific">Liquidambar formosana</name>
    <name type="common">Formosan gum</name>
    <dbReference type="NCBI Taxonomy" id="63359"/>
    <lineage>
        <taxon>Eukaryota</taxon>
        <taxon>Viridiplantae</taxon>
        <taxon>Streptophyta</taxon>
        <taxon>Embryophyta</taxon>
        <taxon>Tracheophyta</taxon>
        <taxon>Spermatophyta</taxon>
        <taxon>Magnoliopsida</taxon>
        <taxon>eudicotyledons</taxon>
        <taxon>Gunneridae</taxon>
        <taxon>Pentapetalae</taxon>
        <taxon>Saxifragales</taxon>
        <taxon>Altingiaceae</taxon>
        <taxon>Liquidambar</taxon>
    </lineage>
</organism>
<protein>
    <submittedName>
        <fullName evidence="3">Uncharacterized protein</fullName>
    </submittedName>
</protein>
<keyword evidence="4" id="KW-1185">Reference proteome</keyword>
<evidence type="ECO:0000256" key="1">
    <source>
        <dbReference type="SAM" id="MobiDB-lite"/>
    </source>
</evidence>
<keyword evidence="2" id="KW-0732">Signal</keyword>
<accession>A0AAP0SEB8</accession>
<dbReference type="Proteomes" id="UP001415857">
    <property type="component" value="Unassembled WGS sequence"/>
</dbReference>
<dbReference type="AlphaFoldDB" id="A0AAP0SEB8"/>
<feature type="chain" id="PRO_5042849659" evidence="2">
    <location>
        <begin position="23"/>
        <end position="97"/>
    </location>
</feature>
<proteinExistence type="predicted"/>
<gene>
    <name evidence="3" type="ORF">L1049_021337</name>
</gene>
<evidence type="ECO:0000256" key="2">
    <source>
        <dbReference type="SAM" id="SignalP"/>
    </source>
</evidence>
<feature type="signal peptide" evidence="2">
    <location>
        <begin position="1"/>
        <end position="22"/>
    </location>
</feature>
<comment type="caution">
    <text evidence="3">The sequence shown here is derived from an EMBL/GenBank/DDBJ whole genome shotgun (WGS) entry which is preliminary data.</text>
</comment>
<feature type="region of interest" description="Disordered" evidence="1">
    <location>
        <begin position="64"/>
        <end position="97"/>
    </location>
</feature>
<dbReference type="EMBL" id="JBBPBK010000001">
    <property type="protein sequence ID" value="KAK9293345.1"/>
    <property type="molecule type" value="Genomic_DNA"/>
</dbReference>
<feature type="compositionally biased region" description="Polar residues" evidence="1">
    <location>
        <begin position="68"/>
        <end position="86"/>
    </location>
</feature>
<sequence length="97" mass="10441">MKTLLIALIVVGLVALHLHSDAKRFVLKEGKKGKVDYQLPRKLAEVNANDDDSTRDVITKESCIYGTPTDSSPTGDANHGTTTNNMAADKDGEDGKN</sequence>
<evidence type="ECO:0000313" key="3">
    <source>
        <dbReference type="EMBL" id="KAK9293345.1"/>
    </source>
</evidence>
<feature type="compositionally biased region" description="Basic and acidic residues" evidence="1">
    <location>
        <begin position="88"/>
        <end position="97"/>
    </location>
</feature>
<name>A0AAP0SEB8_LIQFO</name>